<evidence type="ECO:0000256" key="2">
    <source>
        <dbReference type="SAM" id="Phobius"/>
    </source>
</evidence>
<dbReference type="EMBL" id="CASHTH010000157">
    <property type="protein sequence ID" value="CAI7992751.1"/>
    <property type="molecule type" value="Genomic_DNA"/>
</dbReference>
<reference evidence="3" key="1">
    <citation type="submission" date="2023-03" db="EMBL/GenBank/DDBJ databases">
        <authorList>
            <person name="Steffen K."/>
            <person name="Cardenas P."/>
        </authorList>
    </citation>
    <scope>NUCLEOTIDE SEQUENCE</scope>
</reference>
<keyword evidence="2" id="KW-0812">Transmembrane</keyword>
<dbReference type="InterPro" id="IPR038081">
    <property type="entry name" value="CalX-like_sf"/>
</dbReference>
<gene>
    <name evidence="3" type="ORF">GBAR_LOCUS1114</name>
</gene>
<evidence type="ECO:0000313" key="4">
    <source>
        <dbReference type="Proteomes" id="UP001174909"/>
    </source>
</evidence>
<protein>
    <recommendedName>
        <fullName evidence="5">Peptidase C-terminal archaeal/bacterial domain-containing protein</fullName>
    </recommendedName>
</protein>
<keyword evidence="4" id="KW-1185">Reference proteome</keyword>
<name>A0AA35QVD5_GEOBA</name>
<evidence type="ECO:0008006" key="5">
    <source>
        <dbReference type="Google" id="ProtNLM"/>
    </source>
</evidence>
<keyword evidence="2" id="KW-0472">Membrane</keyword>
<comment type="caution">
    <text evidence="3">The sequence shown here is derived from an EMBL/GenBank/DDBJ whole genome shotgun (WGS) entry which is preliminary data.</text>
</comment>
<dbReference type="AlphaFoldDB" id="A0AA35QVD5"/>
<dbReference type="SUPFAM" id="SSF141072">
    <property type="entry name" value="CalX-like"/>
    <property type="match status" value="1"/>
</dbReference>
<accession>A0AA35QVD5</accession>
<feature type="region of interest" description="Disordered" evidence="1">
    <location>
        <begin position="495"/>
        <end position="523"/>
    </location>
</feature>
<dbReference type="Gene3D" id="2.60.120.380">
    <property type="match status" value="1"/>
</dbReference>
<dbReference type="Proteomes" id="UP001174909">
    <property type="component" value="Unassembled WGS sequence"/>
</dbReference>
<sequence length="537" mass="58768">MLTLTIKRAFRILGVQKTKTIHISMLVALVGVLGLTILLGSLFSPPRTAVAAPHAVGNEPWLEINCLETVVEEGDDFRLLVNKKFHSDGPHETMRVFWYTDSITADRSDYEHLYAERQSSNGYQSKHGRMGRNFHTLEDNYPEADETFKVRFNNSVDYGHDGECVITITDDDGVGIYDLEITSSPQPLPADDGKEPQVGYAMGDVIEITAHFTGDVTTFNPDTGQRADYAGIYLQVGENRRFADVRRGDGTDTLVFGYTVQADDADADGISVEGGGPGTGLGYNPNNRDGGIWITETGSSRINRLFHGLDDDSAHRVFQVEVDEPTITPPTDNEAPPPPALLPWMENALLIDDGSFHVEHGELTAEDGGRDSFSFTAISGEKYIIEVESRMELLQESGTPYVEGHLVDPSILEIVDAYGTQVLGEQDQGGFINNWGRGYFNVPEDGSYYIAVGSGAQDRGGFGHYTISVRQDDHADDFRTHPDVVVRPGESITASINSDAAPGDAQPNAWAWGETSDSNAVPRWGIESADDKDVFPL</sequence>
<dbReference type="Gene3D" id="2.60.40.2030">
    <property type="match status" value="1"/>
</dbReference>
<feature type="transmembrane region" description="Helical" evidence="2">
    <location>
        <begin position="21"/>
        <end position="43"/>
    </location>
</feature>
<keyword evidence="2" id="KW-1133">Transmembrane helix</keyword>
<evidence type="ECO:0000256" key="1">
    <source>
        <dbReference type="SAM" id="MobiDB-lite"/>
    </source>
</evidence>
<evidence type="ECO:0000313" key="3">
    <source>
        <dbReference type="EMBL" id="CAI7992751.1"/>
    </source>
</evidence>
<proteinExistence type="predicted"/>
<organism evidence="3 4">
    <name type="scientific">Geodia barretti</name>
    <name type="common">Barrett's horny sponge</name>
    <dbReference type="NCBI Taxonomy" id="519541"/>
    <lineage>
        <taxon>Eukaryota</taxon>
        <taxon>Metazoa</taxon>
        <taxon>Porifera</taxon>
        <taxon>Demospongiae</taxon>
        <taxon>Heteroscleromorpha</taxon>
        <taxon>Tetractinellida</taxon>
        <taxon>Astrophorina</taxon>
        <taxon>Geodiidae</taxon>
        <taxon>Geodia</taxon>
    </lineage>
</organism>